<dbReference type="AlphaFoldDB" id="A0R6Y0"/>
<dbReference type="PaxDb" id="246196-MSMEI_6528"/>
<keyword evidence="4" id="KW-0002">3D-structure</keyword>
<organism evidence="2 3">
    <name type="scientific">Mycolicibacterium smegmatis (strain ATCC 700084 / mc(2)155)</name>
    <name type="common">Mycobacterium smegmatis</name>
    <dbReference type="NCBI Taxonomy" id="246196"/>
    <lineage>
        <taxon>Bacteria</taxon>
        <taxon>Bacillati</taxon>
        <taxon>Actinomycetota</taxon>
        <taxon>Actinomycetes</taxon>
        <taxon>Mycobacteriales</taxon>
        <taxon>Mycobacteriaceae</taxon>
        <taxon>Mycolicibacterium</taxon>
    </lineage>
</organism>
<evidence type="ECO:0000313" key="2">
    <source>
        <dbReference type="EMBL" id="ABK73536.1"/>
    </source>
</evidence>
<feature type="domain" description="AB hydrolase-1" evidence="1">
    <location>
        <begin position="12"/>
        <end position="277"/>
    </location>
</feature>
<dbReference type="SMR" id="A0R6Y0"/>
<dbReference type="Gene3D" id="3.40.50.1820">
    <property type="entry name" value="alpha/beta hydrolase"/>
    <property type="match status" value="1"/>
</dbReference>
<gene>
    <name evidence="2" type="ordered locus">MSMEG_6710</name>
</gene>
<dbReference type="PANTHER" id="PTHR37017:SF11">
    <property type="entry name" value="ESTERASE_LIPASE_THIOESTERASE DOMAIN-CONTAINING PROTEIN"/>
    <property type="match status" value="1"/>
</dbReference>
<dbReference type="PANTHER" id="PTHR37017">
    <property type="entry name" value="AB HYDROLASE-1 DOMAIN-CONTAINING PROTEIN-RELATED"/>
    <property type="match status" value="1"/>
</dbReference>
<dbReference type="ESTHER" id="mycs2-a0r6y0">
    <property type="family name" value="HNLyase_Bact"/>
</dbReference>
<dbReference type="OrthoDB" id="9773549at2"/>
<evidence type="ECO:0000259" key="1">
    <source>
        <dbReference type="Pfam" id="PF12697"/>
    </source>
</evidence>
<dbReference type="GeneID" id="93461293"/>
<dbReference type="Pfam" id="PF12697">
    <property type="entry name" value="Abhydrolase_6"/>
    <property type="match status" value="1"/>
</dbReference>
<sequence length="282" mass="30015">MNDSRNSGTLAVLVHGAWHSSLHWAAAQRGLARRGVASIAVDLPGHGLDAPVPSGYLTAGQPGLETEKSALADITMDDLADAVVDALAEVRSRFARVLLVAHSAGGGPASLAAEKAPELVDHLVYLAAFVPAARPRFTDYINAPENADVVALPIFSDPANLGAHRLNPLSSDAIEVDAIRRAFLTDMPPDAPEGWRHLLHPDEPYASLSAPVPVTPRRWGRIPRTYIRLDGDRALAPTTQNLMIAEADRLTPDNPFGVRSLPGDHSPMVHRPGELADLLAGI</sequence>
<dbReference type="RefSeq" id="WP_011731478.1">
    <property type="nucleotide sequence ID" value="NC_008596.1"/>
</dbReference>
<evidence type="ECO:0000313" key="3">
    <source>
        <dbReference type="Proteomes" id="UP000000757"/>
    </source>
</evidence>
<evidence type="ECO:0007829" key="4">
    <source>
        <dbReference type="PDB" id="7WWF"/>
    </source>
</evidence>
<dbReference type="Proteomes" id="UP000000757">
    <property type="component" value="Chromosome"/>
</dbReference>
<dbReference type="STRING" id="246196.MSMEG_6710"/>
<dbReference type="GO" id="GO:0016787">
    <property type="term" value="F:hydrolase activity"/>
    <property type="evidence" value="ECO:0007669"/>
    <property type="project" value="UniProtKB-KW"/>
</dbReference>
<protein>
    <submittedName>
        <fullName evidence="2">Hydrolase, alpha/beta fold family protein</fullName>
    </submittedName>
</protein>
<dbReference type="InterPro" id="IPR029058">
    <property type="entry name" value="AB_hydrolase_fold"/>
</dbReference>
<name>A0R6Y0_MYCS2</name>
<dbReference type="EMBL" id="CP000480">
    <property type="protein sequence ID" value="ABK73536.1"/>
    <property type="molecule type" value="Genomic_DNA"/>
</dbReference>
<dbReference type="KEGG" id="msm:MSMEG_6710"/>
<dbReference type="eggNOG" id="COG2267">
    <property type="taxonomic scope" value="Bacteria"/>
</dbReference>
<dbReference type="SUPFAM" id="SSF53474">
    <property type="entry name" value="alpha/beta-Hydrolases"/>
    <property type="match status" value="1"/>
</dbReference>
<dbReference type="PDB" id="7WWF">
    <property type="method" value="X-ray"/>
    <property type="resolution" value="2.27 A"/>
    <property type="chains" value="A/B/C/D/E/F=1-282"/>
</dbReference>
<proteinExistence type="evidence at protein level"/>
<reference evidence="4" key="2">
    <citation type="journal article" date="2022" name="PLoS Pathog.">
        <title>Three enigmatic BioH isoenzymes are programmed in the early stage of mycobacterial biotin synthesis, an attractive anti-TB drug target.</title>
        <authorList>
            <person name="Xu Y."/>
            <person name="Yang J."/>
            <person name="Li W."/>
            <person name="Song S."/>
            <person name="Shi Y."/>
            <person name="Wu L."/>
            <person name="Sun J."/>
            <person name="Hou M."/>
            <person name="Wang J."/>
            <person name="Jia X."/>
            <person name="Zhang H."/>
            <person name="Huang M."/>
            <person name="Lu T."/>
            <person name="Gan J."/>
            <person name="Feng Y."/>
        </authorList>
    </citation>
    <scope>X-RAY CRYSTALLOGRAPHY (2.27 ANGSTROMS)</scope>
</reference>
<keyword evidence="3" id="KW-1185">Reference proteome</keyword>
<dbReference type="InterPro" id="IPR052897">
    <property type="entry name" value="Sec-Metab_Biosynth_Hydrolase"/>
</dbReference>
<dbReference type="KEGG" id="msb:LJ00_33155"/>
<reference evidence="2 3" key="1">
    <citation type="submission" date="2006-10" db="EMBL/GenBank/DDBJ databases">
        <authorList>
            <person name="Fleischmann R.D."/>
            <person name="Dodson R.J."/>
            <person name="Haft D.H."/>
            <person name="Merkel J.S."/>
            <person name="Nelson W.C."/>
            <person name="Fraser C.M."/>
        </authorList>
    </citation>
    <scope>NUCLEOTIDE SEQUENCE [LARGE SCALE GENOMIC DNA]</scope>
    <source>
        <strain evidence="3">ATCC 700084 / mc(2)155</strain>
    </source>
</reference>
<accession>A0R6Y0</accession>
<dbReference type="PATRIC" id="fig|246196.19.peg.6531"/>
<dbReference type="InterPro" id="IPR000073">
    <property type="entry name" value="AB_hydrolase_1"/>
</dbReference>
<keyword evidence="2" id="KW-0378">Hydrolase</keyword>